<evidence type="ECO:0000256" key="3">
    <source>
        <dbReference type="RuleBase" id="RU362042"/>
    </source>
</evidence>
<keyword evidence="3" id="KW-1133">Transmembrane helix</keyword>
<dbReference type="NCBIfam" id="TIGR02227">
    <property type="entry name" value="sigpep_I_bact"/>
    <property type="match status" value="1"/>
</dbReference>
<dbReference type="CDD" id="cd06530">
    <property type="entry name" value="S26_SPase_I"/>
    <property type="match status" value="1"/>
</dbReference>
<keyword evidence="3" id="KW-0472">Membrane</keyword>
<dbReference type="AlphaFoldDB" id="A0A2U1SNY6"/>
<dbReference type="Gene3D" id="2.10.109.10">
    <property type="entry name" value="Umud Fragment, subunit A"/>
    <property type="match status" value="1"/>
</dbReference>
<dbReference type="SUPFAM" id="SSF51306">
    <property type="entry name" value="LexA/Signal peptidase"/>
    <property type="match status" value="1"/>
</dbReference>
<comment type="caution">
    <text evidence="5">The sequence shown here is derived from an EMBL/GenBank/DDBJ whole genome shotgun (WGS) entry which is preliminary data.</text>
</comment>
<dbReference type="GO" id="GO:0004252">
    <property type="term" value="F:serine-type endopeptidase activity"/>
    <property type="evidence" value="ECO:0007669"/>
    <property type="project" value="InterPro"/>
</dbReference>
<keyword evidence="3" id="KW-0378">Hydrolase</keyword>
<evidence type="ECO:0000256" key="1">
    <source>
        <dbReference type="ARBA" id="ARBA00009370"/>
    </source>
</evidence>
<proteinExistence type="inferred from homology"/>
<dbReference type="Pfam" id="PF10502">
    <property type="entry name" value="Peptidase_S26"/>
    <property type="match status" value="1"/>
</dbReference>
<gene>
    <name evidence="5" type="primary">lepB</name>
    <name evidence="5" type="ORF">C5689_13495</name>
</gene>
<protein>
    <recommendedName>
        <fullName evidence="2 3">Signal peptidase I</fullName>
        <ecNumber evidence="3">3.4.21.89</ecNumber>
    </recommendedName>
</protein>
<dbReference type="PRINTS" id="PR00727">
    <property type="entry name" value="LEADERPTASE"/>
</dbReference>
<feature type="transmembrane region" description="Helical" evidence="3">
    <location>
        <begin position="16"/>
        <end position="36"/>
    </location>
</feature>
<keyword evidence="3" id="KW-0812">Transmembrane</keyword>
<evidence type="ECO:0000313" key="6">
    <source>
        <dbReference type="Proteomes" id="UP000245137"/>
    </source>
</evidence>
<dbReference type="EC" id="3.4.21.89" evidence="3"/>
<keyword evidence="3" id="KW-0645">Protease</keyword>
<keyword evidence="6" id="KW-1185">Reference proteome</keyword>
<accession>A0A2U1SNY6</accession>
<evidence type="ECO:0000259" key="4">
    <source>
        <dbReference type="Pfam" id="PF10502"/>
    </source>
</evidence>
<reference evidence="5 6" key="1">
    <citation type="journal article" date="2018" name="Appl. Microbiol. Biotechnol.">
        <title>Co-cultivation of the strictly anaerobic methanogen Methanosarcina barkeri with aerobic methanotrophs in an oxygen-limited membrane bioreactor.</title>
        <authorList>
            <person name="In 't Zandt M.H."/>
            <person name="van den Bosch T.J.M."/>
            <person name="Rijkers R."/>
            <person name="van Kessel M.A.H.J."/>
            <person name="Jetten M.S.M."/>
            <person name="Welte C.U."/>
        </authorList>
    </citation>
    <scope>NUCLEOTIDE SEQUENCE [LARGE SCALE GENOMIC DNA]</scope>
    <source>
        <strain evidence="5 6">DSM 17706</strain>
    </source>
</reference>
<comment type="subcellular location">
    <subcellularLocation>
        <location evidence="3">Membrane</location>
        <topology evidence="3">Single-pass type II membrane protein</topology>
    </subcellularLocation>
</comment>
<dbReference type="EMBL" id="PUIV01000023">
    <property type="protein sequence ID" value="PWB93326.1"/>
    <property type="molecule type" value="Genomic_DNA"/>
</dbReference>
<feature type="domain" description="Peptidase S26" evidence="4">
    <location>
        <begin position="26"/>
        <end position="228"/>
    </location>
</feature>
<sequence>MRDAETLDPSDVADRRLFRCVITVGILLFLAIWAVVPNIGPTFRSFYSASASMEPTIEYRQTVYANRLAYGLSRHSYEWFPLPISGRWPNLEPIRGDVIVFIAPNGSDHLARVIGLSGDHVKLDHDKLWINGEPVSRVLTPSVVYSGRQIIREHLPEGRSFTHYETVIGFGETPPPLATTSTFVVPAHHIFVMGDNRDNAADSRLAPEKGGVGFVPVENIIGRIEFVYDR</sequence>
<dbReference type="PANTHER" id="PTHR43390:SF1">
    <property type="entry name" value="CHLOROPLAST PROCESSING PEPTIDASE"/>
    <property type="match status" value="1"/>
</dbReference>
<dbReference type="InterPro" id="IPR036286">
    <property type="entry name" value="LexA/Signal_pep-like_sf"/>
</dbReference>
<dbReference type="GO" id="GO:0006465">
    <property type="term" value="P:signal peptide processing"/>
    <property type="evidence" value="ECO:0007669"/>
    <property type="project" value="InterPro"/>
</dbReference>
<name>A0A2U1SNY6_METSR</name>
<dbReference type="InterPro" id="IPR000223">
    <property type="entry name" value="Pept_S26A_signal_pept_1"/>
</dbReference>
<organism evidence="5 6">
    <name type="scientific">Methylosinus sporium</name>
    <dbReference type="NCBI Taxonomy" id="428"/>
    <lineage>
        <taxon>Bacteria</taxon>
        <taxon>Pseudomonadati</taxon>
        <taxon>Pseudomonadota</taxon>
        <taxon>Alphaproteobacteria</taxon>
        <taxon>Hyphomicrobiales</taxon>
        <taxon>Methylocystaceae</taxon>
        <taxon>Methylosinus</taxon>
    </lineage>
</organism>
<dbReference type="PANTHER" id="PTHR43390">
    <property type="entry name" value="SIGNAL PEPTIDASE I"/>
    <property type="match status" value="1"/>
</dbReference>
<dbReference type="GO" id="GO:0016020">
    <property type="term" value="C:membrane"/>
    <property type="evidence" value="ECO:0007669"/>
    <property type="project" value="UniProtKB-SubCell"/>
</dbReference>
<dbReference type="OrthoDB" id="9815782at2"/>
<dbReference type="InterPro" id="IPR019533">
    <property type="entry name" value="Peptidase_S26"/>
</dbReference>
<evidence type="ECO:0000313" key="5">
    <source>
        <dbReference type="EMBL" id="PWB93326.1"/>
    </source>
</evidence>
<dbReference type="RefSeq" id="WP_108917796.1">
    <property type="nucleotide sequence ID" value="NZ_BGJY01000007.1"/>
</dbReference>
<evidence type="ECO:0000256" key="2">
    <source>
        <dbReference type="ARBA" id="ARBA00019232"/>
    </source>
</evidence>
<comment type="catalytic activity">
    <reaction evidence="3">
        <text>Cleavage of hydrophobic, N-terminal signal or leader sequences from secreted and periplasmic proteins.</text>
        <dbReference type="EC" id="3.4.21.89"/>
    </reaction>
</comment>
<comment type="similarity">
    <text evidence="1 3">Belongs to the peptidase S26 family.</text>
</comment>
<dbReference type="GO" id="GO:0009003">
    <property type="term" value="F:signal peptidase activity"/>
    <property type="evidence" value="ECO:0007669"/>
    <property type="project" value="UniProtKB-EC"/>
</dbReference>
<dbReference type="Proteomes" id="UP000245137">
    <property type="component" value="Unassembled WGS sequence"/>
</dbReference>